<dbReference type="eggNOG" id="KOG4269">
    <property type="taxonomic scope" value="Eukaryota"/>
</dbReference>
<gene>
    <name evidence="3" type="primary">20197105</name>
    <name evidence="2" type="ORF">HELRODRAFT_151474</name>
</gene>
<dbReference type="EMBL" id="AMQM01003423">
    <property type="status" value="NOT_ANNOTATED_CDS"/>
    <property type="molecule type" value="Genomic_DNA"/>
</dbReference>
<dbReference type="OrthoDB" id="3196451at2759"/>
<proteinExistence type="predicted"/>
<dbReference type="GO" id="GO:0005096">
    <property type="term" value="F:GTPase activator activity"/>
    <property type="evidence" value="ECO:0007669"/>
    <property type="project" value="InterPro"/>
</dbReference>
<dbReference type="AlphaFoldDB" id="T1EKK5"/>
<dbReference type="GeneID" id="20197105"/>
<dbReference type="PANTHER" id="PTHR23182:SF1">
    <property type="entry name" value="RHO GTPASE ACTIVATING PROTEIN AT 1A, ISOFORM E"/>
    <property type="match status" value="1"/>
</dbReference>
<dbReference type="InterPro" id="IPR008936">
    <property type="entry name" value="Rho_GTPase_activation_prot"/>
</dbReference>
<dbReference type="STRING" id="6412.T1EKK5"/>
<reference evidence="2 4" key="2">
    <citation type="journal article" date="2013" name="Nature">
        <title>Insights into bilaterian evolution from three spiralian genomes.</title>
        <authorList>
            <person name="Simakov O."/>
            <person name="Marletaz F."/>
            <person name="Cho S.J."/>
            <person name="Edsinger-Gonzales E."/>
            <person name="Havlak P."/>
            <person name="Hellsten U."/>
            <person name="Kuo D.H."/>
            <person name="Larsson T."/>
            <person name="Lv J."/>
            <person name="Arendt D."/>
            <person name="Savage R."/>
            <person name="Osoegawa K."/>
            <person name="de Jong P."/>
            <person name="Grimwood J."/>
            <person name="Chapman J.A."/>
            <person name="Shapiro H."/>
            <person name="Aerts A."/>
            <person name="Otillar R.P."/>
            <person name="Terry A.Y."/>
            <person name="Boore J.L."/>
            <person name="Grigoriev I.V."/>
            <person name="Lindberg D.R."/>
            <person name="Seaver E.C."/>
            <person name="Weisblat D.A."/>
            <person name="Putnam N.H."/>
            <person name="Rokhsar D.S."/>
        </authorList>
    </citation>
    <scope>NUCLEOTIDE SEQUENCE</scope>
</reference>
<dbReference type="SUPFAM" id="SSF48350">
    <property type="entry name" value="GTPase activation domain, GAP"/>
    <property type="match status" value="1"/>
</dbReference>
<reference evidence="3" key="3">
    <citation type="submission" date="2015-06" db="UniProtKB">
        <authorList>
            <consortium name="EnsemblMetazoa"/>
        </authorList>
    </citation>
    <scope>IDENTIFICATION</scope>
</reference>
<dbReference type="Gene3D" id="1.10.555.10">
    <property type="entry name" value="Rho GTPase activation protein"/>
    <property type="match status" value="1"/>
</dbReference>
<evidence type="ECO:0000313" key="3">
    <source>
        <dbReference type="EnsemblMetazoa" id="HelroP151474"/>
    </source>
</evidence>
<dbReference type="SMART" id="SM00324">
    <property type="entry name" value="RhoGAP"/>
    <property type="match status" value="1"/>
</dbReference>
<protein>
    <recommendedName>
        <fullName evidence="1">Rho-GAP domain-containing protein</fullName>
    </recommendedName>
</protein>
<dbReference type="EnsemblMetazoa" id="HelroT151474">
    <property type="protein sequence ID" value="HelroP151474"/>
    <property type="gene ID" value="HelroG151474"/>
</dbReference>
<dbReference type="EMBL" id="KB096134">
    <property type="protein sequence ID" value="ESO08163.1"/>
    <property type="molecule type" value="Genomic_DNA"/>
</dbReference>
<evidence type="ECO:0000313" key="2">
    <source>
        <dbReference type="EMBL" id="ESO08163.1"/>
    </source>
</evidence>
<dbReference type="InParanoid" id="T1EKK5"/>
<sequence>KLKIANRREQTLIPKIVELCATEIERRGTNELGIYRVSGCKNDVIKLKNTIDSSMVHAELLLKKADVNDVTSLLKLFLRELPEALFGDEHYNDYMKMDEISDPTERDKKYKSLFKKLPPCNALTALFIMNHLIKMSKHSSATKMPLDNMAVIFGPTLLKPAINAGQATSDYDKMAEESDEIFKQKSVLLYYL</sequence>
<dbReference type="InterPro" id="IPR000198">
    <property type="entry name" value="RhoGAP_dom"/>
</dbReference>
<dbReference type="GO" id="GO:0007165">
    <property type="term" value="P:signal transduction"/>
    <property type="evidence" value="ECO:0007669"/>
    <property type="project" value="InterPro"/>
</dbReference>
<organism evidence="3 4">
    <name type="scientific">Helobdella robusta</name>
    <name type="common">Californian leech</name>
    <dbReference type="NCBI Taxonomy" id="6412"/>
    <lineage>
        <taxon>Eukaryota</taxon>
        <taxon>Metazoa</taxon>
        <taxon>Spiralia</taxon>
        <taxon>Lophotrochozoa</taxon>
        <taxon>Annelida</taxon>
        <taxon>Clitellata</taxon>
        <taxon>Hirudinea</taxon>
        <taxon>Rhynchobdellida</taxon>
        <taxon>Glossiphoniidae</taxon>
        <taxon>Helobdella</taxon>
    </lineage>
</organism>
<reference evidence="4" key="1">
    <citation type="submission" date="2012-12" db="EMBL/GenBank/DDBJ databases">
        <authorList>
            <person name="Hellsten U."/>
            <person name="Grimwood J."/>
            <person name="Chapman J.A."/>
            <person name="Shapiro H."/>
            <person name="Aerts A."/>
            <person name="Otillar R.P."/>
            <person name="Terry A.Y."/>
            <person name="Boore J.L."/>
            <person name="Simakov O."/>
            <person name="Marletaz F."/>
            <person name="Cho S.-J."/>
            <person name="Edsinger-Gonzales E."/>
            <person name="Havlak P."/>
            <person name="Kuo D.-H."/>
            <person name="Larsson T."/>
            <person name="Lv J."/>
            <person name="Arendt D."/>
            <person name="Savage R."/>
            <person name="Osoegawa K."/>
            <person name="de Jong P."/>
            <person name="Lindberg D.R."/>
            <person name="Seaver E.C."/>
            <person name="Weisblat D.A."/>
            <person name="Putnam N.H."/>
            <person name="Grigoriev I.V."/>
            <person name="Rokhsar D.S."/>
        </authorList>
    </citation>
    <scope>NUCLEOTIDE SEQUENCE</scope>
</reference>
<dbReference type="PANTHER" id="PTHR23182">
    <property type="entry name" value="BREAKPOINT CLUSTER REGION PROTEIN BCR"/>
    <property type="match status" value="1"/>
</dbReference>
<keyword evidence="4" id="KW-1185">Reference proteome</keyword>
<name>T1EKK5_HELRO</name>
<dbReference type="InterPro" id="IPR037769">
    <property type="entry name" value="Abr/Bcr"/>
</dbReference>
<dbReference type="Proteomes" id="UP000015101">
    <property type="component" value="Unassembled WGS sequence"/>
</dbReference>
<dbReference type="Pfam" id="PF00620">
    <property type="entry name" value="RhoGAP"/>
    <property type="match status" value="1"/>
</dbReference>
<feature type="domain" description="Rho-GAP" evidence="1">
    <location>
        <begin position="1"/>
        <end position="182"/>
    </location>
</feature>
<dbReference type="RefSeq" id="XP_009013952.1">
    <property type="nucleotide sequence ID" value="XM_009015704.1"/>
</dbReference>
<dbReference type="CTD" id="20197105"/>
<dbReference type="PROSITE" id="PS50238">
    <property type="entry name" value="RHOGAP"/>
    <property type="match status" value="1"/>
</dbReference>
<dbReference type="OMA" id="CERIEQH"/>
<accession>T1EKK5</accession>
<evidence type="ECO:0000259" key="1">
    <source>
        <dbReference type="PROSITE" id="PS50238"/>
    </source>
</evidence>
<dbReference type="KEGG" id="hro:HELRODRAFT_151474"/>
<dbReference type="HOGENOM" id="CLU_1418417_0_0_1"/>
<evidence type="ECO:0000313" key="4">
    <source>
        <dbReference type="Proteomes" id="UP000015101"/>
    </source>
</evidence>